<name>A0ACB7V3Z2_DIOAL</name>
<keyword evidence="2" id="KW-1185">Reference proteome</keyword>
<accession>A0ACB7V3Z2</accession>
<evidence type="ECO:0000313" key="1">
    <source>
        <dbReference type="EMBL" id="KAH7667979.1"/>
    </source>
</evidence>
<comment type="caution">
    <text evidence="1">The sequence shown here is derived from an EMBL/GenBank/DDBJ whole genome shotgun (WGS) entry which is preliminary data.</text>
</comment>
<dbReference type="Proteomes" id="UP000827976">
    <property type="component" value="Chromosome 12"/>
</dbReference>
<sequence length="255" mass="28483">MKVIDNLRRFIACCLCTGSPDDVVSTSTRSTINERPSSSLLDLFKDRAQEHTTQYQEDQEDQEEEEEEEEEEEDSLIDPSAACHHRSQSPRRSLVVGTLYGHQRGHVSFCVQSDPAVPPPFLYEISVPTALLAREMSSGFVRMSLECSFASRRSTRCGAGPVWKAYCNGRKVGYAVRRKPSEKDLVVVQSLRSVSAGAGVMLEDVKSGKGDVMYVRASYERVVGSRDSVSYHLINPGGSPSQELSVFLLRNRHRY</sequence>
<proteinExistence type="predicted"/>
<reference evidence="2" key="1">
    <citation type="journal article" date="2022" name="Nat. Commun.">
        <title>Chromosome evolution and the genetic basis of agronomically important traits in greater yam.</title>
        <authorList>
            <person name="Bredeson J.V."/>
            <person name="Lyons J.B."/>
            <person name="Oniyinde I.O."/>
            <person name="Okereke N.R."/>
            <person name="Kolade O."/>
            <person name="Nnabue I."/>
            <person name="Nwadili C.O."/>
            <person name="Hribova E."/>
            <person name="Parker M."/>
            <person name="Nwogha J."/>
            <person name="Shu S."/>
            <person name="Carlson J."/>
            <person name="Kariba R."/>
            <person name="Muthemba S."/>
            <person name="Knop K."/>
            <person name="Barton G.J."/>
            <person name="Sherwood A.V."/>
            <person name="Lopez-Montes A."/>
            <person name="Asiedu R."/>
            <person name="Jamnadass R."/>
            <person name="Muchugi A."/>
            <person name="Goodstein D."/>
            <person name="Egesi C.N."/>
            <person name="Featherston J."/>
            <person name="Asfaw A."/>
            <person name="Simpson G.G."/>
            <person name="Dolezel J."/>
            <person name="Hendre P.S."/>
            <person name="Van Deynze A."/>
            <person name="Kumar P.L."/>
            <person name="Obidiegwu J.E."/>
            <person name="Bhattacharjee R."/>
            <person name="Rokhsar D.S."/>
        </authorList>
    </citation>
    <scope>NUCLEOTIDE SEQUENCE [LARGE SCALE GENOMIC DNA]</scope>
    <source>
        <strain evidence="2">cv. TDa95/00328</strain>
    </source>
</reference>
<evidence type="ECO:0000313" key="2">
    <source>
        <dbReference type="Proteomes" id="UP000827976"/>
    </source>
</evidence>
<protein>
    <submittedName>
        <fullName evidence="1">Protein MIZU-KUSSEI 1-like plant protein</fullName>
    </submittedName>
</protein>
<dbReference type="EMBL" id="CM037022">
    <property type="protein sequence ID" value="KAH7667979.1"/>
    <property type="molecule type" value="Genomic_DNA"/>
</dbReference>
<organism evidence="1 2">
    <name type="scientific">Dioscorea alata</name>
    <name type="common">Purple yam</name>
    <dbReference type="NCBI Taxonomy" id="55571"/>
    <lineage>
        <taxon>Eukaryota</taxon>
        <taxon>Viridiplantae</taxon>
        <taxon>Streptophyta</taxon>
        <taxon>Embryophyta</taxon>
        <taxon>Tracheophyta</taxon>
        <taxon>Spermatophyta</taxon>
        <taxon>Magnoliopsida</taxon>
        <taxon>Liliopsida</taxon>
        <taxon>Dioscoreales</taxon>
        <taxon>Dioscoreaceae</taxon>
        <taxon>Dioscorea</taxon>
    </lineage>
</organism>
<gene>
    <name evidence="1" type="ORF">IHE45_12G093400</name>
</gene>